<keyword evidence="4" id="KW-1185">Reference proteome</keyword>
<feature type="compositionally biased region" description="Pro residues" evidence="1">
    <location>
        <begin position="1"/>
        <end position="12"/>
    </location>
</feature>
<dbReference type="InterPro" id="IPR000253">
    <property type="entry name" value="FHA_dom"/>
</dbReference>
<feature type="compositionally biased region" description="Pro residues" evidence="1">
    <location>
        <begin position="37"/>
        <end position="52"/>
    </location>
</feature>
<dbReference type="Gene3D" id="2.60.200.20">
    <property type="match status" value="1"/>
</dbReference>
<dbReference type="EMBL" id="BQNB010010848">
    <property type="protein sequence ID" value="GJS82750.1"/>
    <property type="molecule type" value="Genomic_DNA"/>
</dbReference>
<name>A0ABQ4Z0U1_9ASTR</name>
<feature type="compositionally biased region" description="Polar residues" evidence="1">
    <location>
        <begin position="13"/>
        <end position="27"/>
    </location>
</feature>
<evidence type="ECO:0000313" key="4">
    <source>
        <dbReference type="Proteomes" id="UP001151760"/>
    </source>
</evidence>
<dbReference type="PANTHER" id="PTHR23308">
    <property type="entry name" value="NUCLEAR INHIBITOR OF PROTEIN PHOSPHATASE-1"/>
    <property type="match status" value="1"/>
</dbReference>
<gene>
    <name evidence="3" type="ORF">Tco_0749291</name>
</gene>
<comment type="caution">
    <text evidence="3">The sequence shown here is derived from an EMBL/GenBank/DDBJ whole genome shotgun (WGS) entry which is preliminary data.</text>
</comment>
<feature type="domain" description="FHA" evidence="2">
    <location>
        <begin position="122"/>
        <end position="144"/>
    </location>
</feature>
<reference evidence="3" key="1">
    <citation type="journal article" date="2022" name="Int. J. Mol. Sci.">
        <title>Draft Genome of Tanacetum Coccineum: Genomic Comparison of Closely Related Tanacetum-Family Plants.</title>
        <authorList>
            <person name="Yamashiro T."/>
            <person name="Shiraishi A."/>
            <person name="Nakayama K."/>
            <person name="Satake H."/>
        </authorList>
    </citation>
    <scope>NUCLEOTIDE SEQUENCE</scope>
</reference>
<evidence type="ECO:0000313" key="3">
    <source>
        <dbReference type="EMBL" id="GJS82750.1"/>
    </source>
</evidence>
<dbReference type="InterPro" id="IPR050923">
    <property type="entry name" value="Cell_Proc_Reg/RNA_Proc"/>
</dbReference>
<protein>
    <submittedName>
        <fullName evidence="3">Kanadaptin</fullName>
    </submittedName>
</protein>
<evidence type="ECO:0000256" key="1">
    <source>
        <dbReference type="SAM" id="MobiDB-lite"/>
    </source>
</evidence>
<reference evidence="3" key="2">
    <citation type="submission" date="2022-01" db="EMBL/GenBank/DDBJ databases">
        <authorList>
            <person name="Yamashiro T."/>
            <person name="Shiraishi A."/>
            <person name="Satake H."/>
            <person name="Nakayama K."/>
        </authorList>
    </citation>
    <scope>NUCLEOTIDE SEQUENCE</scope>
</reference>
<sequence length="156" mass="17399">MTTDMGPPPPRNPATTTISDQPPSTETLVDDTFKSPMGPPPSINPTIEPPLPNENQPLLADVTTTEEAISVPESKIKDQKPSINVPYTIPEWSEAPCHNYFLEVLKDGSIIDQFDVYEKGAYMFGRVDHCDFVLEHPTISRFHAGNQSNFVFYVNH</sequence>
<dbReference type="InterPro" id="IPR008984">
    <property type="entry name" value="SMAD_FHA_dom_sf"/>
</dbReference>
<dbReference type="Proteomes" id="UP001151760">
    <property type="component" value="Unassembled WGS sequence"/>
</dbReference>
<organism evidence="3 4">
    <name type="scientific">Tanacetum coccineum</name>
    <dbReference type="NCBI Taxonomy" id="301880"/>
    <lineage>
        <taxon>Eukaryota</taxon>
        <taxon>Viridiplantae</taxon>
        <taxon>Streptophyta</taxon>
        <taxon>Embryophyta</taxon>
        <taxon>Tracheophyta</taxon>
        <taxon>Spermatophyta</taxon>
        <taxon>Magnoliopsida</taxon>
        <taxon>eudicotyledons</taxon>
        <taxon>Gunneridae</taxon>
        <taxon>Pentapetalae</taxon>
        <taxon>asterids</taxon>
        <taxon>campanulids</taxon>
        <taxon>Asterales</taxon>
        <taxon>Asteraceae</taxon>
        <taxon>Asteroideae</taxon>
        <taxon>Anthemideae</taxon>
        <taxon>Anthemidinae</taxon>
        <taxon>Tanacetum</taxon>
    </lineage>
</organism>
<accession>A0ABQ4Z0U1</accession>
<proteinExistence type="predicted"/>
<dbReference type="SUPFAM" id="SSF49879">
    <property type="entry name" value="SMAD/FHA domain"/>
    <property type="match status" value="1"/>
</dbReference>
<feature type="region of interest" description="Disordered" evidence="1">
    <location>
        <begin position="1"/>
        <end position="57"/>
    </location>
</feature>
<evidence type="ECO:0000259" key="2">
    <source>
        <dbReference type="PROSITE" id="PS50006"/>
    </source>
</evidence>
<dbReference type="PROSITE" id="PS50006">
    <property type="entry name" value="FHA_DOMAIN"/>
    <property type="match status" value="1"/>
</dbReference>